<organism evidence="3 4">
    <name type="scientific">Fasciolopsis buskii</name>
    <dbReference type="NCBI Taxonomy" id="27845"/>
    <lineage>
        <taxon>Eukaryota</taxon>
        <taxon>Metazoa</taxon>
        <taxon>Spiralia</taxon>
        <taxon>Lophotrochozoa</taxon>
        <taxon>Platyhelminthes</taxon>
        <taxon>Trematoda</taxon>
        <taxon>Digenea</taxon>
        <taxon>Plagiorchiida</taxon>
        <taxon>Echinostomata</taxon>
        <taxon>Echinostomatoidea</taxon>
        <taxon>Fasciolidae</taxon>
        <taxon>Fasciolopsis</taxon>
    </lineage>
</organism>
<evidence type="ECO:0000256" key="1">
    <source>
        <dbReference type="ARBA" id="ARBA00022837"/>
    </source>
</evidence>
<dbReference type="Gene3D" id="1.10.238.10">
    <property type="entry name" value="EF-hand"/>
    <property type="match status" value="1"/>
</dbReference>
<reference evidence="3" key="1">
    <citation type="submission" date="2019-05" db="EMBL/GenBank/DDBJ databases">
        <title>Annotation for the trematode Fasciolopsis buski.</title>
        <authorList>
            <person name="Choi Y.-J."/>
        </authorList>
    </citation>
    <scope>NUCLEOTIDE SEQUENCE</scope>
    <source>
        <strain evidence="3">HT</strain>
        <tissue evidence="3">Whole worm</tissue>
    </source>
</reference>
<dbReference type="EMBL" id="LUCM01009831">
    <property type="protein sequence ID" value="KAA0186326.1"/>
    <property type="molecule type" value="Genomic_DNA"/>
</dbReference>
<accession>A0A8E0RL87</accession>
<protein>
    <recommendedName>
        <fullName evidence="2">EF-hand domain-containing protein</fullName>
    </recommendedName>
</protein>
<dbReference type="GO" id="GO:0005509">
    <property type="term" value="F:calcium ion binding"/>
    <property type="evidence" value="ECO:0007669"/>
    <property type="project" value="InterPro"/>
</dbReference>
<dbReference type="InterPro" id="IPR002048">
    <property type="entry name" value="EF_hand_dom"/>
</dbReference>
<dbReference type="Proteomes" id="UP000728185">
    <property type="component" value="Unassembled WGS sequence"/>
</dbReference>
<keyword evidence="1" id="KW-0106">Calcium</keyword>
<evidence type="ECO:0000313" key="4">
    <source>
        <dbReference type="Proteomes" id="UP000728185"/>
    </source>
</evidence>
<dbReference type="InterPro" id="IPR011992">
    <property type="entry name" value="EF-hand-dom_pair"/>
</dbReference>
<dbReference type="PROSITE" id="PS50222">
    <property type="entry name" value="EF_HAND_2"/>
    <property type="match status" value="1"/>
</dbReference>
<dbReference type="PROSITE" id="PS00018">
    <property type="entry name" value="EF_HAND_1"/>
    <property type="match status" value="1"/>
</dbReference>
<name>A0A8E0RL87_9TREM</name>
<dbReference type="InterPro" id="IPR018247">
    <property type="entry name" value="EF_Hand_1_Ca_BS"/>
</dbReference>
<proteinExistence type="predicted"/>
<dbReference type="SUPFAM" id="SSF47473">
    <property type="entry name" value="EF-hand"/>
    <property type="match status" value="1"/>
</dbReference>
<sequence>MSVPYEKRKALLRRFHQMDRNGDGILTVDEVRRVVQLSGLPESAVQITECPSAQEPIRTRSRLRVHRCLDPHRASAAIICKRHPLDSISTSR</sequence>
<dbReference type="OrthoDB" id="26525at2759"/>
<feature type="domain" description="EF-hand" evidence="2">
    <location>
        <begin position="6"/>
        <end position="41"/>
    </location>
</feature>
<gene>
    <name evidence="3" type="ORF">FBUS_10023</name>
</gene>
<comment type="caution">
    <text evidence="3">The sequence shown here is derived from an EMBL/GenBank/DDBJ whole genome shotgun (WGS) entry which is preliminary data.</text>
</comment>
<evidence type="ECO:0000259" key="2">
    <source>
        <dbReference type="PROSITE" id="PS50222"/>
    </source>
</evidence>
<keyword evidence="4" id="KW-1185">Reference proteome</keyword>
<evidence type="ECO:0000313" key="3">
    <source>
        <dbReference type="EMBL" id="KAA0186326.1"/>
    </source>
</evidence>
<dbReference type="AlphaFoldDB" id="A0A8E0RL87"/>